<keyword evidence="1" id="KW-0472">Membrane</keyword>
<protein>
    <submittedName>
        <fullName evidence="3">FAD/NAD(P) binding domain-containing protein</fullName>
    </submittedName>
</protein>
<dbReference type="SUPFAM" id="SSF51905">
    <property type="entry name" value="FAD/NAD(P)-binding domain"/>
    <property type="match status" value="1"/>
</dbReference>
<dbReference type="Proteomes" id="UP000620550">
    <property type="component" value="Unassembled WGS sequence"/>
</dbReference>
<dbReference type="EMBL" id="BNAF01000005">
    <property type="protein sequence ID" value="GHE33167.1"/>
    <property type="molecule type" value="Genomic_DNA"/>
</dbReference>
<keyword evidence="4" id="KW-1185">Reference proteome</keyword>
<evidence type="ECO:0000256" key="1">
    <source>
        <dbReference type="SAM" id="Phobius"/>
    </source>
</evidence>
<gene>
    <name evidence="3" type="ORF">GCM10017764_15300</name>
</gene>
<sequence length="507" mass="57297">MTYNKSTTIAIIGAGASGTACFLQLVLKHIVRKPANHLRLIIFEKRTKFGEGLAFGTGQEGHLLNTKAGLMGIFPHERMHFVQWMHENQDLIARKHPQVSVHPDAFPPRMLFGEYVQDMFATHRQLAEQHGIKVDLVSSEVVDGKVGRDNKITLITDNDESFQADYSILATGNPASNSFTKLLKQPNFFPSPWPSSRLLKHIKNKKARVSIVGSSLTAIDALITLIDNGHEGPISFFSLKGLLPRVQSPVEIPYQRRILTLANVRKSIREKAKPLRLTDLIRMFRQEAESHLEKKLNWVAEEREHRDQLALLEEDIALATGKQCLLQNILYSLREETYPIWRLLPVDQKLLFLKWIKPYFDINRHAMPIENAIKIQKVLQSGQLKIIGNTDDIVWKAGRFILTTDDGTSNEADYVVNASGPTVVVEEMIDQPLLPKLLKRGYIEQHPAGGICADLESLRVCHAKRKSPSPYYVIGHQLAGLQLDINALWFNVEQADILTDDLLKNIS</sequence>
<dbReference type="Pfam" id="PF13454">
    <property type="entry name" value="NAD_binding_9"/>
    <property type="match status" value="1"/>
</dbReference>
<dbReference type="PANTHER" id="PTHR40254">
    <property type="entry name" value="BLR0577 PROTEIN"/>
    <property type="match status" value="1"/>
</dbReference>
<dbReference type="Gene3D" id="3.50.50.60">
    <property type="entry name" value="FAD/NAD(P)-binding domain"/>
    <property type="match status" value="1"/>
</dbReference>
<organism evidence="3 4">
    <name type="scientific">Sphingobacterium griseoflavum</name>
    <dbReference type="NCBI Taxonomy" id="1474952"/>
    <lineage>
        <taxon>Bacteria</taxon>
        <taxon>Pseudomonadati</taxon>
        <taxon>Bacteroidota</taxon>
        <taxon>Sphingobacteriia</taxon>
        <taxon>Sphingobacteriales</taxon>
        <taxon>Sphingobacteriaceae</taxon>
        <taxon>Sphingobacterium</taxon>
    </lineage>
</organism>
<dbReference type="PANTHER" id="PTHR40254:SF1">
    <property type="entry name" value="BLR0577 PROTEIN"/>
    <property type="match status" value="1"/>
</dbReference>
<accession>A0ABQ3HWJ3</accession>
<comment type="caution">
    <text evidence="3">The sequence shown here is derived from an EMBL/GenBank/DDBJ whole genome shotgun (WGS) entry which is preliminary data.</text>
</comment>
<evidence type="ECO:0000259" key="2">
    <source>
        <dbReference type="Pfam" id="PF13454"/>
    </source>
</evidence>
<evidence type="ECO:0000313" key="3">
    <source>
        <dbReference type="EMBL" id="GHE33167.1"/>
    </source>
</evidence>
<feature type="domain" description="FAD-dependent urate hydroxylase HpyO/Asp monooxygenase CreE-like FAD/NAD(P)-binding" evidence="2">
    <location>
        <begin position="10"/>
        <end position="173"/>
    </location>
</feature>
<feature type="transmembrane region" description="Helical" evidence="1">
    <location>
        <begin position="6"/>
        <end position="27"/>
    </location>
</feature>
<keyword evidence="1" id="KW-1133">Transmembrane helix</keyword>
<keyword evidence="1" id="KW-0812">Transmembrane</keyword>
<evidence type="ECO:0000313" key="4">
    <source>
        <dbReference type="Proteomes" id="UP000620550"/>
    </source>
</evidence>
<dbReference type="InterPro" id="IPR036188">
    <property type="entry name" value="FAD/NAD-bd_sf"/>
</dbReference>
<name>A0ABQ3HWJ3_9SPHI</name>
<dbReference type="PROSITE" id="PS51257">
    <property type="entry name" value="PROKAR_LIPOPROTEIN"/>
    <property type="match status" value="1"/>
</dbReference>
<reference evidence="4" key="1">
    <citation type="journal article" date="2019" name="Int. J. Syst. Evol. Microbiol.">
        <title>The Global Catalogue of Microorganisms (GCM) 10K type strain sequencing project: providing services to taxonomists for standard genome sequencing and annotation.</title>
        <authorList>
            <consortium name="The Broad Institute Genomics Platform"/>
            <consortium name="The Broad Institute Genome Sequencing Center for Infectious Disease"/>
            <person name="Wu L."/>
            <person name="Ma J."/>
        </authorList>
    </citation>
    <scope>NUCLEOTIDE SEQUENCE [LARGE SCALE GENOMIC DNA]</scope>
    <source>
        <strain evidence="4">CGMCC 1.12966</strain>
    </source>
</reference>
<dbReference type="InterPro" id="IPR052189">
    <property type="entry name" value="L-asp_N-monooxygenase_NS-form"/>
</dbReference>
<dbReference type="RefSeq" id="WP_189626060.1">
    <property type="nucleotide sequence ID" value="NZ_BNAF01000005.1"/>
</dbReference>
<dbReference type="InterPro" id="IPR038732">
    <property type="entry name" value="HpyO/CreE_NAD-binding"/>
</dbReference>
<proteinExistence type="predicted"/>